<keyword evidence="4" id="KW-1185">Reference proteome</keyword>
<dbReference type="CDD" id="cd05233">
    <property type="entry name" value="SDR_c"/>
    <property type="match status" value="1"/>
</dbReference>
<dbReference type="PANTHER" id="PTHR24321">
    <property type="entry name" value="DEHYDROGENASES, SHORT CHAIN"/>
    <property type="match status" value="1"/>
</dbReference>
<evidence type="ECO:0000313" key="3">
    <source>
        <dbReference type="EMBL" id="GAA2171979.1"/>
    </source>
</evidence>
<sequence length="255" mass="25037">MTGRGLGLDGAVVLVTGAASGIGAAVAAAAAGHGATPVLVDRDGGAVAAAAARIDGALALEADVTDEDAVREAIRAALAATGRIDALVTCAGVSGPFGTPLEATSLADWRHVLEVNVTGTFLPLKHAMPALRASAHGAAVLLASDSAHVAAPGMVPYGVSKAAVVQLARAVSVEVAGAVRVTALCPSIVDTPMSRRDLGDAAFDGAGLGDPTAPVHRAEDVAEHVLFLASPRAVGIHGTAITADFGFGARSSLPA</sequence>
<dbReference type="PROSITE" id="PS00061">
    <property type="entry name" value="ADH_SHORT"/>
    <property type="match status" value="1"/>
</dbReference>
<reference evidence="4" key="1">
    <citation type="journal article" date="2019" name="Int. J. Syst. Evol. Microbiol.">
        <title>The Global Catalogue of Microorganisms (GCM) 10K type strain sequencing project: providing services to taxonomists for standard genome sequencing and annotation.</title>
        <authorList>
            <consortium name="The Broad Institute Genomics Platform"/>
            <consortium name="The Broad Institute Genome Sequencing Center for Infectious Disease"/>
            <person name="Wu L."/>
            <person name="Ma J."/>
        </authorList>
    </citation>
    <scope>NUCLEOTIDE SEQUENCE [LARGE SCALE GENOMIC DNA]</scope>
    <source>
        <strain evidence="4">JCM 16026</strain>
    </source>
</reference>
<dbReference type="RefSeq" id="WP_344340610.1">
    <property type="nucleotide sequence ID" value="NZ_BAAAQT010000005.1"/>
</dbReference>
<keyword evidence="2" id="KW-0560">Oxidoreductase</keyword>
<dbReference type="PANTHER" id="PTHR24321:SF8">
    <property type="entry name" value="ESTRADIOL 17-BETA-DEHYDROGENASE 8-RELATED"/>
    <property type="match status" value="1"/>
</dbReference>
<dbReference type="InterPro" id="IPR002347">
    <property type="entry name" value="SDR_fam"/>
</dbReference>
<accession>A0ABP5MBJ8</accession>
<dbReference type="PRINTS" id="PR00081">
    <property type="entry name" value="GDHRDH"/>
</dbReference>
<dbReference type="Proteomes" id="UP001501599">
    <property type="component" value="Unassembled WGS sequence"/>
</dbReference>
<evidence type="ECO:0000256" key="2">
    <source>
        <dbReference type="ARBA" id="ARBA00023002"/>
    </source>
</evidence>
<dbReference type="InterPro" id="IPR020904">
    <property type="entry name" value="Sc_DH/Rdtase_CS"/>
</dbReference>
<dbReference type="InterPro" id="IPR036291">
    <property type="entry name" value="NAD(P)-bd_dom_sf"/>
</dbReference>
<evidence type="ECO:0000313" key="4">
    <source>
        <dbReference type="Proteomes" id="UP001501599"/>
    </source>
</evidence>
<organism evidence="3 4">
    <name type="scientific">Agrococcus versicolor</name>
    <dbReference type="NCBI Taxonomy" id="501482"/>
    <lineage>
        <taxon>Bacteria</taxon>
        <taxon>Bacillati</taxon>
        <taxon>Actinomycetota</taxon>
        <taxon>Actinomycetes</taxon>
        <taxon>Micrococcales</taxon>
        <taxon>Microbacteriaceae</taxon>
        <taxon>Agrococcus</taxon>
    </lineage>
</organism>
<protein>
    <submittedName>
        <fullName evidence="3">SDR family NAD(P)-dependent oxidoreductase</fullName>
    </submittedName>
</protein>
<comment type="caution">
    <text evidence="3">The sequence shown here is derived from an EMBL/GenBank/DDBJ whole genome shotgun (WGS) entry which is preliminary data.</text>
</comment>
<gene>
    <name evidence="3" type="ORF">GCM10009846_08090</name>
</gene>
<dbReference type="EMBL" id="BAAAQT010000005">
    <property type="protein sequence ID" value="GAA2171979.1"/>
    <property type="molecule type" value="Genomic_DNA"/>
</dbReference>
<evidence type="ECO:0000256" key="1">
    <source>
        <dbReference type="ARBA" id="ARBA00006484"/>
    </source>
</evidence>
<proteinExistence type="inferred from homology"/>
<dbReference type="Gene3D" id="3.40.50.720">
    <property type="entry name" value="NAD(P)-binding Rossmann-like Domain"/>
    <property type="match status" value="1"/>
</dbReference>
<name>A0ABP5MBJ8_9MICO</name>
<dbReference type="SUPFAM" id="SSF51735">
    <property type="entry name" value="NAD(P)-binding Rossmann-fold domains"/>
    <property type="match status" value="1"/>
</dbReference>
<dbReference type="Pfam" id="PF13561">
    <property type="entry name" value="adh_short_C2"/>
    <property type="match status" value="1"/>
</dbReference>
<comment type="similarity">
    <text evidence="1">Belongs to the short-chain dehydrogenases/reductases (SDR) family.</text>
</comment>